<dbReference type="GO" id="GO:0000981">
    <property type="term" value="F:DNA-binding transcription factor activity, RNA polymerase II-specific"/>
    <property type="evidence" value="ECO:0007669"/>
    <property type="project" value="TreeGrafter"/>
</dbReference>
<gene>
    <name evidence="3" type="ORF">RDWZM_002100</name>
</gene>
<dbReference type="EMBL" id="JAPWDV010000001">
    <property type="protein sequence ID" value="KAJ6223555.1"/>
    <property type="molecule type" value="Genomic_DNA"/>
</dbReference>
<dbReference type="AlphaFoldDB" id="A0A9Q0RRD8"/>
<evidence type="ECO:0000313" key="3">
    <source>
        <dbReference type="EMBL" id="KAJ6223555.1"/>
    </source>
</evidence>
<comment type="caution">
    <text evidence="3">The sequence shown here is derived from an EMBL/GenBank/DDBJ whole genome shotgun (WGS) entry which is preliminary data.</text>
</comment>
<reference evidence="3" key="1">
    <citation type="submission" date="2022-12" db="EMBL/GenBank/DDBJ databases">
        <title>Genome assemblies of Blomia tropicalis.</title>
        <authorList>
            <person name="Cui Y."/>
        </authorList>
    </citation>
    <scope>NUCLEOTIDE SEQUENCE</scope>
    <source>
        <tissue evidence="3">Adult mites</tissue>
    </source>
</reference>
<dbReference type="GO" id="GO:0000978">
    <property type="term" value="F:RNA polymerase II cis-regulatory region sequence-specific DNA binding"/>
    <property type="evidence" value="ECO:0007669"/>
    <property type="project" value="TreeGrafter"/>
</dbReference>
<protein>
    <recommendedName>
        <fullName evidence="5">Homeobox domain-containing protein</fullName>
    </recommendedName>
</protein>
<dbReference type="GO" id="GO:0005634">
    <property type="term" value="C:nucleus"/>
    <property type="evidence" value="ECO:0007669"/>
    <property type="project" value="UniProtKB-SubCell"/>
</dbReference>
<feature type="region of interest" description="Disordered" evidence="2">
    <location>
        <begin position="61"/>
        <end position="87"/>
    </location>
</feature>
<evidence type="ECO:0000256" key="2">
    <source>
        <dbReference type="SAM" id="MobiDB-lite"/>
    </source>
</evidence>
<feature type="compositionally biased region" description="Polar residues" evidence="2">
    <location>
        <begin position="61"/>
        <end position="77"/>
    </location>
</feature>
<dbReference type="InterPro" id="IPR001356">
    <property type="entry name" value="HD"/>
</dbReference>
<dbReference type="GO" id="GO:0030154">
    <property type="term" value="P:cell differentiation"/>
    <property type="evidence" value="ECO:0007669"/>
    <property type="project" value="TreeGrafter"/>
</dbReference>
<dbReference type="Gene3D" id="1.10.10.60">
    <property type="entry name" value="Homeodomain-like"/>
    <property type="match status" value="1"/>
</dbReference>
<dbReference type="InterPro" id="IPR050394">
    <property type="entry name" value="Homeobox_NK-like"/>
</dbReference>
<dbReference type="SUPFAM" id="SSF46689">
    <property type="entry name" value="Homeodomain-like"/>
    <property type="match status" value="1"/>
</dbReference>
<comment type="subcellular location">
    <subcellularLocation>
        <location evidence="1">Nucleus</location>
    </subcellularLocation>
</comment>
<accession>A0A9Q0RRD8</accession>
<dbReference type="Proteomes" id="UP001142055">
    <property type="component" value="Chromosome 1"/>
</dbReference>
<evidence type="ECO:0008006" key="5">
    <source>
        <dbReference type="Google" id="ProtNLM"/>
    </source>
</evidence>
<keyword evidence="4" id="KW-1185">Reference proteome</keyword>
<proteinExistence type="predicted"/>
<dbReference type="InterPro" id="IPR009057">
    <property type="entry name" value="Homeodomain-like_sf"/>
</dbReference>
<evidence type="ECO:0000256" key="1">
    <source>
        <dbReference type="ARBA" id="ARBA00004123"/>
    </source>
</evidence>
<sequence>MALGKKSFLIRDILETSRHQQQQQQPAPELNDIPITLQNNPKLLELIFRNRMETLDDHNLITQETNESPTNSSSGDSNELEHNVPKTISPSSIMNHHWLSNDRPLLFSADRSANNHYGLNEHEKFNHSIQSLTPQLYQNLYYYAIQQQINASMVNNFNIGESSGNVLDQLPIESSITIGTQSIAKVLKVKSGIKRESKRKTNEFKVKRSKCRKKMKSLELNIDDPSMVQPEHSKSDWQSEDVECNCEETDDLDNGNPHCAAQSKCRKLRRNRTVFTELQLMGLERRFDSQKYLSTPDR</sequence>
<dbReference type="CDD" id="cd00086">
    <property type="entry name" value="homeodomain"/>
    <property type="match status" value="1"/>
</dbReference>
<organism evidence="3 4">
    <name type="scientific">Blomia tropicalis</name>
    <name type="common">Mite</name>
    <dbReference type="NCBI Taxonomy" id="40697"/>
    <lineage>
        <taxon>Eukaryota</taxon>
        <taxon>Metazoa</taxon>
        <taxon>Ecdysozoa</taxon>
        <taxon>Arthropoda</taxon>
        <taxon>Chelicerata</taxon>
        <taxon>Arachnida</taxon>
        <taxon>Acari</taxon>
        <taxon>Acariformes</taxon>
        <taxon>Sarcoptiformes</taxon>
        <taxon>Astigmata</taxon>
        <taxon>Glycyphagoidea</taxon>
        <taxon>Echimyopodidae</taxon>
        <taxon>Blomia</taxon>
    </lineage>
</organism>
<dbReference type="PANTHER" id="PTHR24340">
    <property type="entry name" value="HOMEOBOX PROTEIN NKX"/>
    <property type="match status" value="1"/>
</dbReference>
<name>A0A9Q0RRD8_BLOTA</name>
<evidence type="ECO:0000313" key="4">
    <source>
        <dbReference type="Proteomes" id="UP001142055"/>
    </source>
</evidence>